<evidence type="ECO:0000256" key="12">
    <source>
        <dbReference type="SAM" id="MobiDB-lite"/>
    </source>
</evidence>
<feature type="compositionally biased region" description="Polar residues" evidence="12">
    <location>
        <begin position="482"/>
        <end position="492"/>
    </location>
</feature>
<organism evidence="13 14">
    <name type="scientific">Gekko japonicus</name>
    <name type="common">Schlegel's Japanese gecko</name>
    <dbReference type="NCBI Taxonomy" id="146911"/>
    <lineage>
        <taxon>Eukaryota</taxon>
        <taxon>Metazoa</taxon>
        <taxon>Chordata</taxon>
        <taxon>Craniata</taxon>
        <taxon>Vertebrata</taxon>
        <taxon>Euteleostomi</taxon>
        <taxon>Lepidosauria</taxon>
        <taxon>Squamata</taxon>
        <taxon>Bifurcata</taxon>
        <taxon>Gekkota</taxon>
        <taxon>Gekkonidae</taxon>
        <taxon>Gekkoninae</taxon>
        <taxon>Gekko</taxon>
    </lineage>
</organism>
<evidence type="ECO:0000256" key="9">
    <source>
        <dbReference type="ARBA" id="ARBA00023242"/>
    </source>
</evidence>
<name>A0ABM1KZ00_GEKJA</name>
<evidence type="ECO:0000256" key="1">
    <source>
        <dbReference type="ARBA" id="ARBA00004123"/>
    </source>
</evidence>
<dbReference type="RefSeq" id="XP_015278937.1">
    <property type="nucleotide sequence ID" value="XM_015423451.1"/>
</dbReference>
<gene>
    <name evidence="14" type="primary">PARPBP</name>
</gene>
<evidence type="ECO:0000256" key="6">
    <source>
        <dbReference type="ARBA" id="ARBA00022763"/>
    </source>
</evidence>
<reference evidence="14" key="1">
    <citation type="submission" date="2025-08" db="UniProtKB">
        <authorList>
            <consortium name="RefSeq"/>
        </authorList>
    </citation>
    <scope>IDENTIFICATION</scope>
</reference>
<evidence type="ECO:0000256" key="7">
    <source>
        <dbReference type="ARBA" id="ARBA00023125"/>
    </source>
</evidence>
<keyword evidence="9" id="KW-0539">Nucleus</keyword>
<evidence type="ECO:0000256" key="10">
    <source>
        <dbReference type="ARBA" id="ARBA00031632"/>
    </source>
</evidence>
<proteinExistence type="inferred from homology"/>
<keyword evidence="8" id="KW-0234">DNA repair</keyword>
<keyword evidence="5" id="KW-0963">Cytoplasm</keyword>
<dbReference type="PANTHER" id="PTHR32121:SF0">
    <property type="entry name" value="PCNA-INTERACTING PARTNER"/>
    <property type="match status" value="1"/>
</dbReference>
<evidence type="ECO:0000313" key="13">
    <source>
        <dbReference type="Proteomes" id="UP000694871"/>
    </source>
</evidence>
<keyword evidence="13" id="KW-1185">Reference proteome</keyword>
<evidence type="ECO:0000256" key="3">
    <source>
        <dbReference type="ARBA" id="ARBA00009135"/>
    </source>
</evidence>
<dbReference type="GeneID" id="107120686"/>
<dbReference type="PANTHER" id="PTHR32121">
    <property type="entry name" value="PCNA-INTERACTING PARTNER"/>
    <property type="match status" value="1"/>
</dbReference>
<keyword evidence="6" id="KW-0227">DNA damage</keyword>
<dbReference type="Gene3D" id="1.10.486.10">
    <property type="entry name" value="PCRA, domain 4"/>
    <property type="match status" value="1"/>
</dbReference>
<evidence type="ECO:0000256" key="2">
    <source>
        <dbReference type="ARBA" id="ARBA00004496"/>
    </source>
</evidence>
<accession>A0ABM1KZ00</accession>
<comment type="subcellular location">
    <subcellularLocation>
        <location evidence="2">Cytoplasm</location>
    </subcellularLocation>
    <subcellularLocation>
        <location evidence="1">Nucleus</location>
    </subcellularLocation>
</comment>
<evidence type="ECO:0000256" key="11">
    <source>
        <dbReference type="ARBA" id="ARBA00032731"/>
    </source>
</evidence>
<evidence type="ECO:0000256" key="5">
    <source>
        <dbReference type="ARBA" id="ARBA00022490"/>
    </source>
</evidence>
<dbReference type="InterPro" id="IPR027417">
    <property type="entry name" value="P-loop_NTPase"/>
</dbReference>
<feature type="compositionally biased region" description="Basic and acidic residues" evidence="12">
    <location>
        <begin position="507"/>
        <end position="518"/>
    </location>
</feature>
<dbReference type="Proteomes" id="UP000694871">
    <property type="component" value="Unplaced"/>
</dbReference>
<keyword evidence="7" id="KW-0238">DNA-binding</keyword>
<comment type="similarity">
    <text evidence="3">Belongs to the PARI family.</text>
</comment>
<protein>
    <recommendedName>
        <fullName evidence="4">PCNA-interacting partner</fullName>
    </recommendedName>
    <alternativeName>
        <fullName evidence="10">PARP-1 binding protein</fullName>
    </alternativeName>
    <alternativeName>
        <fullName evidence="11">PARP1-binding protein</fullName>
    </alternativeName>
</protein>
<evidence type="ECO:0000256" key="8">
    <source>
        <dbReference type="ARBA" id="ARBA00023204"/>
    </source>
</evidence>
<sequence length="580" mass="64541">MASLQEKILKMVQRFRKEWHLFSDSERTTVCGADSMLMALQLSIAEVNKQHYGDFKASLSEVLLAWNHLLPDKLGLLHENVDAPENYSNIRSTYSSFLKRCNMMDLIDVYQKCGSLEPGNESISPVQLLEFINGTSDSASDDTSILSAPSTPTNTLSQDNKKLPLVVKKILFAYLSLLVNSKNDLAFARILNTPDRGLGREAFTDLKHAAQKRQMSIFPVATSFIRTIELGGKGYAPPPDDRLRMHMKGLSHLVHFFDKLEEIIGEVLDPRLAGGQILSTIKMHLIKGQNSRDPFCRAVEEVVHDLDLRIKNIINFQHDVVAASSTGISPARPKLHAVNHDTVYCGRDTVKFFLIFLDEAATHLPPTNKAELFDDEFGSPSTLMLFKSPAQPSGSSPKALRQRIQRAVDKGKLKLKQPLIRSQFACTYKDDQTFEKKDHFFSTSQIPTCVHPAPKERTALCPVDESSAECLRSHLASAALGTSSGNVHQNGSRSKEIGKFGCQPRNESSKRKQVDRTSENVIGTNENESLQHVHRKKPKAAVKCQNSLDSKIKGAGKCNKIAAKNKLIVGQAKLTHFFKL</sequence>
<dbReference type="InterPro" id="IPR038932">
    <property type="entry name" value="PARPBP"/>
</dbReference>
<evidence type="ECO:0000313" key="14">
    <source>
        <dbReference type="RefSeq" id="XP_015278937.1"/>
    </source>
</evidence>
<dbReference type="SUPFAM" id="SSF52540">
    <property type="entry name" value="P-loop containing nucleoside triphosphate hydrolases"/>
    <property type="match status" value="1"/>
</dbReference>
<evidence type="ECO:0000256" key="4">
    <source>
        <dbReference type="ARBA" id="ARBA00014320"/>
    </source>
</evidence>
<feature type="region of interest" description="Disordered" evidence="12">
    <location>
        <begin position="482"/>
        <end position="520"/>
    </location>
</feature>